<dbReference type="SUPFAM" id="SSF47203">
    <property type="entry name" value="Acyl-CoA dehydrogenase C-terminal domain-like"/>
    <property type="match status" value="1"/>
</dbReference>
<sequence>MFFALFPVEARFLVEFGTFSFSPHGSGPAGGALASGATGDARAEVAAAKVATGEAAYTAARTALQPHGALGRTDEYDLSLWIREARALRSARGSPSACRARVLAP</sequence>
<feature type="domain" description="Acyl-CoA dehydrogenase/oxidase C-terminal" evidence="2">
    <location>
        <begin position="39"/>
        <end position="94"/>
    </location>
</feature>
<gene>
    <name evidence="3" type="ORF">JK364_05500</name>
</gene>
<evidence type="ECO:0000259" key="2">
    <source>
        <dbReference type="Pfam" id="PF00441"/>
    </source>
</evidence>
<name>A0ABS1PHY0_9ACTN</name>
<dbReference type="InterPro" id="IPR036250">
    <property type="entry name" value="AcylCo_DH-like_C"/>
</dbReference>
<keyword evidence="4" id="KW-1185">Reference proteome</keyword>
<dbReference type="InterPro" id="IPR009075">
    <property type="entry name" value="AcylCo_DH/oxidase_C"/>
</dbReference>
<keyword evidence="1" id="KW-0285">Flavoprotein</keyword>
<dbReference type="Pfam" id="PF00441">
    <property type="entry name" value="Acyl-CoA_dh_1"/>
    <property type="match status" value="1"/>
</dbReference>
<dbReference type="Gene3D" id="1.20.140.10">
    <property type="entry name" value="Butyryl-CoA Dehydrogenase, subunit A, domain 3"/>
    <property type="match status" value="1"/>
</dbReference>
<evidence type="ECO:0000256" key="1">
    <source>
        <dbReference type="ARBA" id="ARBA00022630"/>
    </source>
</evidence>
<organism evidence="3 4">
    <name type="scientific">Streptomyces endocoffeicus</name>
    <dbReference type="NCBI Taxonomy" id="2898945"/>
    <lineage>
        <taxon>Bacteria</taxon>
        <taxon>Bacillati</taxon>
        <taxon>Actinomycetota</taxon>
        <taxon>Actinomycetes</taxon>
        <taxon>Kitasatosporales</taxon>
        <taxon>Streptomycetaceae</taxon>
        <taxon>Streptomyces</taxon>
    </lineage>
</organism>
<evidence type="ECO:0000313" key="4">
    <source>
        <dbReference type="Proteomes" id="UP000621510"/>
    </source>
</evidence>
<dbReference type="Proteomes" id="UP000621510">
    <property type="component" value="Unassembled WGS sequence"/>
</dbReference>
<accession>A0ABS1PHY0</accession>
<reference evidence="3 4" key="1">
    <citation type="submission" date="2021-01" db="EMBL/GenBank/DDBJ databases">
        <title>WGS of actinomycetes isolated from Thailand.</title>
        <authorList>
            <person name="Thawai C."/>
        </authorList>
    </citation>
    <scope>NUCLEOTIDE SEQUENCE [LARGE SCALE GENOMIC DNA]</scope>
    <source>
        <strain evidence="3 4">CA3R110</strain>
    </source>
</reference>
<protein>
    <recommendedName>
        <fullName evidence="2">Acyl-CoA dehydrogenase/oxidase C-terminal domain-containing protein</fullName>
    </recommendedName>
</protein>
<comment type="caution">
    <text evidence="3">The sequence shown here is derived from an EMBL/GenBank/DDBJ whole genome shotgun (WGS) entry which is preliminary data.</text>
</comment>
<dbReference type="EMBL" id="JAERRG010000001">
    <property type="protein sequence ID" value="MBL1111869.1"/>
    <property type="molecule type" value="Genomic_DNA"/>
</dbReference>
<evidence type="ECO:0000313" key="3">
    <source>
        <dbReference type="EMBL" id="MBL1111869.1"/>
    </source>
</evidence>
<proteinExistence type="predicted"/>